<dbReference type="AlphaFoldDB" id="A0A2D0MY92"/>
<evidence type="ECO:0000313" key="1">
    <source>
        <dbReference type="EMBL" id="PHN01098.1"/>
    </source>
</evidence>
<evidence type="ECO:0000313" key="2">
    <source>
        <dbReference type="Proteomes" id="UP000223913"/>
    </source>
</evidence>
<proteinExistence type="predicted"/>
<comment type="caution">
    <text evidence="1">The sequence shown here is derived from an EMBL/GenBank/DDBJ whole genome shotgun (WGS) entry which is preliminary data.</text>
</comment>
<sequence>MESIAGKFNRTGRDAYLSLVDPALCELKNGKSNGNINSNSLKSGKKVNDDVSCCLSLAIAVESDIAIEKMHTKLIPNNST</sequence>
<keyword evidence="2" id="KW-1185">Reference proteome</keyword>
<dbReference type="Proteomes" id="UP000223913">
    <property type="component" value="Unassembled WGS sequence"/>
</dbReference>
<gene>
    <name evidence="1" type="ORF">CRP01_38825</name>
</gene>
<accession>A0A2D0MY92</accession>
<dbReference type="EMBL" id="PDUD01000063">
    <property type="protein sequence ID" value="PHN01098.1"/>
    <property type="molecule type" value="Genomic_DNA"/>
</dbReference>
<organism evidence="1 2">
    <name type="scientific">Flavilitoribacter nigricans (strain ATCC 23147 / DSM 23189 / NBRC 102662 / NCIMB 1420 / SS-2)</name>
    <name type="common">Lewinella nigricans</name>
    <dbReference type="NCBI Taxonomy" id="1122177"/>
    <lineage>
        <taxon>Bacteria</taxon>
        <taxon>Pseudomonadati</taxon>
        <taxon>Bacteroidota</taxon>
        <taxon>Saprospiria</taxon>
        <taxon>Saprospirales</taxon>
        <taxon>Lewinellaceae</taxon>
        <taxon>Flavilitoribacter</taxon>
    </lineage>
</organism>
<reference evidence="1 2" key="1">
    <citation type="submission" date="2017-10" db="EMBL/GenBank/DDBJ databases">
        <title>The draft genome sequence of Lewinella nigricans NBRC 102662.</title>
        <authorList>
            <person name="Wang K."/>
        </authorList>
    </citation>
    <scope>NUCLEOTIDE SEQUENCE [LARGE SCALE GENOMIC DNA]</scope>
    <source>
        <strain evidence="1 2">NBRC 102662</strain>
    </source>
</reference>
<name>A0A2D0MY92_FLAN2</name>
<dbReference type="RefSeq" id="WP_099155496.1">
    <property type="nucleotide sequence ID" value="NZ_PDUD01000063.1"/>
</dbReference>
<protein>
    <submittedName>
        <fullName evidence="1">Uncharacterized protein</fullName>
    </submittedName>
</protein>